<dbReference type="InterPro" id="IPR036850">
    <property type="entry name" value="NDK-like_dom_sf"/>
</dbReference>
<comment type="caution">
    <text evidence="1">The sequence shown here is derived from an EMBL/GenBank/DDBJ whole genome shotgun (WGS) entry which is preliminary data.</text>
</comment>
<gene>
    <name evidence="1" type="ORF">ACEZDE_14510</name>
</gene>
<organism evidence="1 2">
    <name type="scientific">Streptacidiphilus cavernicola</name>
    <dbReference type="NCBI Taxonomy" id="3342716"/>
    <lineage>
        <taxon>Bacteria</taxon>
        <taxon>Bacillati</taxon>
        <taxon>Actinomycetota</taxon>
        <taxon>Actinomycetes</taxon>
        <taxon>Kitasatosporales</taxon>
        <taxon>Streptomycetaceae</taxon>
        <taxon>Streptacidiphilus</taxon>
    </lineage>
</organism>
<evidence type="ECO:0000313" key="2">
    <source>
        <dbReference type="Proteomes" id="UP001592531"/>
    </source>
</evidence>
<dbReference type="Gene3D" id="3.30.70.141">
    <property type="entry name" value="Nucleoside diphosphate kinase-like domain"/>
    <property type="match status" value="1"/>
</dbReference>
<accession>A0ABV6VWA4</accession>
<evidence type="ECO:0008006" key="3">
    <source>
        <dbReference type="Google" id="ProtNLM"/>
    </source>
</evidence>
<reference evidence="1 2" key="1">
    <citation type="submission" date="2024-09" db="EMBL/GenBank/DDBJ databases">
        <authorList>
            <person name="Lee S.D."/>
        </authorList>
    </citation>
    <scope>NUCLEOTIDE SEQUENCE [LARGE SCALE GENOMIC DNA]</scope>
    <source>
        <strain evidence="1 2">N8-3</strain>
    </source>
</reference>
<dbReference type="SUPFAM" id="SSF54919">
    <property type="entry name" value="Nucleoside diphosphate kinase, NDK"/>
    <property type="match status" value="1"/>
</dbReference>
<dbReference type="RefSeq" id="WP_380536315.1">
    <property type="nucleotide sequence ID" value="NZ_JBHFAB010000009.1"/>
</dbReference>
<proteinExistence type="predicted"/>
<sequence length="307" mass="34906">MDQLTEIPPEVRGEVTRSPLKADLYALDSYFREGCWTFAGDLPDTLGVALCMMKSEATAGRRLRKGLDALADRGFRPVDVVRFRHNRQTIREVWRYQFNLATRERVEAMDAVLPSTDTVCLVLWDEQWQPGRIPAAVRLNSLKGPADPSLRRPEHLRHGLGVVNGLFNFLHISDEPVDVIREIAVLCDEPRRERVRDRIRARHDARSEVLGIFDDLERLHPEHDFDLELSWQRLTAVPGPAGELARRRAAGAETGIRPVLDVVRDVPLDASYRWDLLTVVTHLLDVMNVPGVVPAVPNVDVEWAEQR</sequence>
<name>A0ABV6VWA4_9ACTN</name>
<dbReference type="Proteomes" id="UP001592531">
    <property type="component" value="Unassembled WGS sequence"/>
</dbReference>
<dbReference type="EMBL" id="JBHFAB010000009">
    <property type="protein sequence ID" value="MFC1417846.1"/>
    <property type="molecule type" value="Genomic_DNA"/>
</dbReference>
<evidence type="ECO:0000313" key="1">
    <source>
        <dbReference type="EMBL" id="MFC1417846.1"/>
    </source>
</evidence>
<protein>
    <recommendedName>
        <fullName evidence="3">Nucleoside diphosphate kinase-like domain-containing protein</fullName>
    </recommendedName>
</protein>
<keyword evidence="2" id="KW-1185">Reference proteome</keyword>